<dbReference type="PANTHER" id="PTHR42991">
    <property type="entry name" value="ALDEHYDE DEHYDROGENASE"/>
    <property type="match status" value="1"/>
</dbReference>
<evidence type="ECO:0000256" key="1">
    <source>
        <dbReference type="ARBA" id="ARBA00009986"/>
    </source>
</evidence>
<evidence type="ECO:0000259" key="3">
    <source>
        <dbReference type="Pfam" id="PF00171"/>
    </source>
</evidence>
<dbReference type="Proteomes" id="UP000282195">
    <property type="component" value="Plasmid pRCCGE525c"/>
</dbReference>
<dbReference type="SUPFAM" id="SSF53720">
    <property type="entry name" value="ALDH-like"/>
    <property type="match status" value="1"/>
</dbReference>
<reference evidence="4 5" key="1">
    <citation type="submission" date="2018-10" db="EMBL/GenBank/DDBJ databases">
        <title>Rhizobium etli, R. leguminosarum and a new Rhizobium genospecies from Phaseolus dumosus.</title>
        <authorList>
            <person name="Ramirez-Puebla S.T."/>
            <person name="Rogel-Hernandez M.A."/>
            <person name="Guerrero G."/>
            <person name="Ormeno-Orrillo E."/>
            <person name="Martinez-Romero J.C."/>
            <person name="Negrete-Yankelevich S."/>
            <person name="Martinez-Romero E."/>
        </authorList>
    </citation>
    <scope>NUCLEOTIDE SEQUENCE [LARGE SCALE GENOMIC DNA]</scope>
    <source>
        <strain evidence="4 5">CCGE525</strain>
        <plasmid evidence="5">prccge525c</plasmid>
    </source>
</reference>
<organism evidence="4 5">
    <name type="scientific">Rhizobium jaguaris</name>
    <dbReference type="NCBI Taxonomy" id="1312183"/>
    <lineage>
        <taxon>Bacteria</taxon>
        <taxon>Pseudomonadati</taxon>
        <taxon>Pseudomonadota</taxon>
        <taxon>Alphaproteobacteria</taxon>
        <taxon>Hyphomicrobiales</taxon>
        <taxon>Rhizobiaceae</taxon>
        <taxon>Rhizobium/Agrobacterium group</taxon>
        <taxon>Rhizobium</taxon>
    </lineage>
</organism>
<dbReference type="Gene3D" id="3.40.605.10">
    <property type="entry name" value="Aldehyde Dehydrogenase, Chain A, domain 1"/>
    <property type="match status" value="1"/>
</dbReference>
<dbReference type="OrthoDB" id="9761688at2"/>
<comment type="similarity">
    <text evidence="1">Belongs to the aldehyde dehydrogenase family.</text>
</comment>
<dbReference type="Gene3D" id="3.40.309.10">
    <property type="entry name" value="Aldehyde Dehydrogenase, Chain A, domain 2"/>
    <property type="match status" value="1"/>
</dbReference>
<protein>
    <submittedName>
        <fullName evidence="4">Aldehyde dehydrogenase family protein</fullName>
    </submittedName>
</protein>
<evidence type="ECO:0000256" key="2">
    <source>
        <dbReference type="ARBA" id="ARBA00023002"/>
    </source>
</evidence>
<dbReference type="InterPro" id="IPR016163">
    <property type="entry name" value="Ald_DH_C"/>
</dbReference>
<dbReference type="InterPro" id="IPR016161">
    <property type="entry name" value="Ald_DH/histidinol_DH"/>
</dbReference>
<dbReference type="GO" id="GO:0008911">
    <property type="term" value="F:lactaldehyde dehydrogenase (NAD+) activity"/>
    <property type="evidence" value="ECO:0007669"/>
    <property type="project" value="TreeGrafter"/>
</dbReference>
<dbReference type="InterPro" id="IPR015590">
    <property type="entry name" value="Aldehyde_DH_dom"/>
</dbReference>
<dbReference type="InterPro" id="IPR016162">
    <property type="entry name" value="Ald_DH_N"/>
</dbReference>
<gene>
    <name evidence="4" type="ORF">CCGE525_24895</name>
</gene>
<name>A0A387FY07_9HYPH</name>
<dbReference type="AlphaFoldDB" id="A0A387FY07"/>
<dbReference type="RefSeq" id="WP_120707032.1">
    <property type="nucleotide sequence ID" value="NZ_CP032695.1"/>
</dbReference>
<proteinExistence type="inferred from homology"/>
<dbReference type="KEGG" id="rjg:CCGE525_24895"/>
<feature type="domain" description="Aldehyde dehydrogenase" evidence="3">
    <location>
        <begin position="4"/>
        <end position="456"/>
    </location>
</feature>
<dbReference type="PANTHER" id="PTHR42991:SF1">
    <property type="entry name" value="ALDEHYDE DEHYDROGENASE"/>
    <property type="match status" value="1"/>
</dbReference>
<geneLocation type="plasmid" evidence="5">
    <name>prccge525c</name>
</geneLocation>
<evidence type="ECO:0000313" key="5">
    <source>
        <dbReference type="Proteomes" id="UP000282195"/>
    </source>
</evidence>
<sequence>MSTLTVFQAFDRSPAREIPMDDAPTLATKLAAAAAAFKDRDGWLKTYERVAILRKVADLLNARAETFAKQIALEGGKPYPDAAVEVARAADGLRNAADELRNFAGKEIPMGLTPASEGRWAFTTKEPIGVVAAISAFNHPLNLIIHQIAPAIAVGCPVIIKPAAATPLSCLDLVALFREAGLEERWCQTLITDDNLLAEKLATDPRVRFLSFIGSAKVGWYLRSKLPPGTRCALEHGGAAPVLIHSSADIGTIIEPITKGAYYHAGQVCVSTQRIFVDRARFDDFVEVLSARVAALRVGDPLLPNTEVGPLIHPREANRVSEWIDEAIAAGAGRIGGGHLSETTLKPSILLNPPPEAKVSQLEVFGPVVCVYGYEDFGSAIEAANGVRWSFQASVFARDIGPALTAAQRLEASAVMINDHTAFRTDWMPFAGRKESGYGVGGIPWTMKDMSEEKMIVLRR</sequence>
<keyword evidence="4" id="KW-0614">Plasmid</keyword>
<dbReference type="EMBL" id="CP032695">
    <property type="protein sequence ID" value="AYG62095.1"/>
    <property type="molecule type" value="Genomic_DNA"/>
</dbReference>
<keyword evidence="2" id="KW-0560">Oxidoreductase</keyword>
<dbReference type="Pfam" id="PF00171">
    <property type="entry name" value="Aldedh"/>
    <property type="match status" value="1"/>
</dbReference>
<evidence type="ECO:0000313" key="4">
    <source>
        <dbReference type="EMBL" id="AYG62095.1"/>
    </source>
</evidence>
<accession>A0A387FY07</accession>
<keyword evidence="5" id="KW-1185">Reference proteome</keyword>
<dbReference type="InterPro" id="IPR051020">
    <property type="entry name" value="ALDH-related_metabolic_enz"/>
</dbReference>